<dbReference type="PANTHER" id="PTHR43142">
    <property type="entry name" value="CARBOXYLIC ESTER HYDROLASE"/>
    <property type="match status" value="1"/>
</dbReference>
<dbReference type="OrthoDB" id="408631at2759"/>
<organism evidence="4 5">
    <name type="scientific">Passalora fulva</name>
    <name type="common">Tomato leaf mold</name>
    <name type="synonym">Cladosporium fulvum</name>
    <dbReference type="NCBI Taxonomy" id="5499"/>
    <lineage>
        <taxon>Eukaryota</taxon>
        <taxon>Fungi</taxon>
        <taxon>Dikarya</taxon>
        <taxon>Ascomycota</taxon>
        <taxon>Pezizomycotina</taxon>
        <taxon>Dothideomycetes</taxon>
        <taxon>Dothideomycetidae</taxon>
        <taxon>Mycosphaerellales</taxon>
        <taxon>Mycosphaerellaceae</taxon>
        <taxon>Fulvia</taxon>
    </lineage>
</organism>
<dbReference type="KEGG" id="ffu:CLAFUR5_05032"/>
<evidence type="ECO:0000256" key="1">
    <source>
        <dbReference type="ARBA" id="ARBA00005964"/>
    </source>
</evidence>
<dbReference type="SUPFAM" id="SSF53474">
    <property type="entry name" value="alpha/beta-Hydrolases"/>
    <property type="match status" value="1"/>
</dbReference>
<dbReference type="GO" id="GO:0016787">
    <property type="term" value="F:hydrolase activity"/>
    <property type="evidence" value="ECO:0007669"/>
    <property type="project" value="UniProtKB-KW"/>
</dbReference>
<protein>
    <submittedName>
        <fullName evidence="4">Para-nitrobenzyl esterase</fullName>
    </submittedName>
</protein>
<evidence type="ECO:0000313" key="5">
    <source>
        <dbReference type="Proteomes" id="UP000756132"/>
    </source>
</evidence>
<dbReference type="RefSeq" id="XP_047760889.1">
    <property type="nucleotide sequence ID" value="XM_047904180.1"/>
</dbReference>
<dbReference type="GeneID" id="71984910"/>
<reference evidence="4" key="2">
    <citation type="journal article" date="2022" name="Microb. Genom.">
        <title>A chromosome-scale genome assembly of the tomato pathogen Cladosporium fulvum reveals a compartmentalized genome architecture and the presence of a dispensable chromosome.</title>
        <authorList>
            <person name="Zaccaron A.Z."/>
            <person name="Chen L.H."/>
            <person name="Samaras A."/>
            <person name="Stergiopoulos I."/>
        </authorList>
    </citation>
    <scope>NUCLEOTIDE SEQUENCE</scope>
    <source>
        <strain evidence="4">Race5_Kim</strain>
    </source>
</reference>
<dbReference type="InterPro" id="IPR019826">
    <property type="entry name" value="Carboxylesterase_B_AS"/>
</dbReference>
<dbReference type="PANTHER" id="PTHR43142:SF3">
    <property type="entry name" value="PUTATIVE (AFU_ORTHOLOGUE AFUA_3G09070)-RELATED"/>
    <property type="match status" value="1"/>
</dbReference>
<feature type="domain" description="Carboxylesterase type B" evidence="3">
    <location>
        <begin position="253"/>
        <end position="760"/>
    </location>
</feature>
<comment type="similarity">
    <text evidence="1">Belongs to the type-B carboxylesterase/lipase family.</text>
</comment>
<evidence type="ECO:0000259" key="3">
    <source>
        <dbReference type="Pfam" id="PF00135"/>
    </source>
</evidence>
<evidence type="ECO:0000313" key="4">
    <source>
        <dbReference type="EMBL" id="UJO16523.1"/>
    </source>
</evidence>
<dbReference type="InterPro" id="IPR002018">
    <property type="entry name" value="CarbesteraseB"/>
</dbReference>
<dbReference type="Pfam" id="PF00135">
    <property type="entry name" value="COesterase"/>
    <property type="match status" value="1"/>
</dbReference>
<dbReference type="EMBL" id="CP090166">
    <property type="protein sequence ID" value="UJO16523.1"/>
    <property type="molecule type" value="Genomic_DNA"/>
</dbReference>
<sequence>MSWQEVAAEFEHWLFRINAMLLHLPNAQYRLRGSQIEPQCGSWTMCRSCAPCVLDSVVRPFLPESQCMERNIYGLSKMISKAFSPLAITLFAGHSIASANVTVSNSKTSLTLLYQNNLNATDDVNHIGAILLGPTRQNDAGGACAAVGETLVTQSTLQNYSSDFYHSLAYQEYSGNYRRGQQYLIDGGITTIDQRTQSLKFPQRVNGRAPLPVLCTQSSIQNGPSNAVASSSNRLSVSSNGNTFVGIRNKKSFRFVGIPYADPTQRFEYSTLYSSTGQTIHATTYGADCAQAYDSSSMENCLFLNIQSPYIPKAGSHSKLRPVLFSIHGGGFTGGNGGSSSGLDSGNLASRDDIVGVEINYRLSTLGFLAIPGTDIKGNFGIGDQVTALRWVKHNIAAFGGNPNHITIIGESAGAGSVRALLGSPPVINENLIVGAVAQSNLGGGVTLGLKSNYGTTYSSYYTINQSYAVAGQQIFAAAGCNQTTVDAQIECLNTVPAQTLVNLPTVARYVVQDGYYVDTEQLIVSTKNSSTAHIPVIFGTTANDGASFSTYPRTPATSELNGIMQSLGISAAYAQAIIDSGLFPFYDTGNLTLDSFNVSQRVATDTTFRCIDEATVYAGSQSGAFRSAYYYTMDRTYEGYDPNNLGLSGLSQGPISPSYPNGDPELPYFRLHGADLGFTYGNQNPLRDEKDLLASQLISGYFAQFAKTGDPNPDLEYLRVRGYTDALAAVQDSGRWEPISSQKGPTKTLDWRAKTAEFPDLEQCAWLNYTILYYLDGGS</sequence>
<keyword evidence="2" id="KW-0378">Hydrolase</keyword>
<accession>A0A9Q8LH38</accession>
<proteinExistence type="inferred from homology"/>
<dbReference type="InterPro" id="IPR029058">
    <property type="entry name" value="AB_hydrolase_fold"/>
</dbReference>
<evidence type="ECO:0000256" key="2">
    <source>
        <dbReference type="ARBA" id="ARBA00022801"/>
    </source>
</evidence>
<keyword evidence="5" id="KW-1185">Reference proteome</keyword>
<dbReference type="PROSITE" id="PS00122">
    <property type="entry name" value="CARBOXYLESTERASE_B_1"/>
    <property type="match status" value="1"/>
</dbReference>
<reference evidence="4" key="1">
    <citation type="submission" date="2021-12" db="EMBL/GenBank/DDBJ databases">
        <authorList>
            <person name="Zaccaron A."/>
            <person name="Stergiopoulos I."/>
        </authorList>
    </citation>
    <scope>NUCLEOTIDE SEQUENCE</scope>
    <source>
        <strain evidence="4">Race5_Kim</strain>
    </source>
</reference>
<name>A0A9Q8LH38_PASFU</name>
<dbReference type="Gene3D" id="3.40.50.1820">
    <property type="entry name" value="alpha/beta hydrolase"/>
    <property type="match status" value="1"/>
</dbReference>
<gene>
    <name evidence="4" type="ORF">CLAFUR5_05032</name>
</gene>
<dbReference type="Proteomes" id="UP000756132">
    <property type="component" value="Chromosome 4"/>
</dbReference>
<dbReference type="AlphaFoldDB" id="A0A9Q8LH38"/>